<dbReference type="UniPathway" id="UPA00098">
    <property type="reaction ID" value="UER00359"/>
</dbReference>
<dbReference type="InterPro" id="IPR036974">
    <property type="entry name" value="PUA_sf"/>
</dbReference>
<dbReference type="InterPro" id="IPR001057">
    <property type="entry name" value="Glu/AcGlu_kinase"/>
</dbReference>
<dbReference type="SMART" id="SM00359">
    <property type="entry name" value="PUA"/>
    <property type="match status" value="1"/>
</dbReference>
<accession>A0A4Y8X4K1</accession>
<comment type="subcellular location">
    <subcellularLocation>
        <location evidence="1">Cytoplasm</location>
    </subcellularLocation>
</comment>
<dbReference type="PRINTS" id="PR00474">
    <property type="entry name" value="GLU5KINASE"/>
</dbReference>
<keyword evidence="1" id="KW-0641">Proline biosynthesis</keyword>
<dbReference type="Gene3D" id="3.40.1160.10">
    <property type="entry name" value="Acetylglutamate kinase-like"/>
    <property type="match status" value="1"/>
</dbReference>
<dbReference type="EMBL" id="JACHMC010000001">
    <property type="protein sequence ID" value="MBB4882843.1"/>
    <property type="molecule type" value="Genomic_DNA"/>
</dbReference>
<dbReference type="Pfam" id="PF00696">
    <property type="entry name" value="AA_kinase"/>
    <property type="match status" value="1"/>
</dbReference>
<dbReference type="InterPro" id="IPR019797">
    <property type="entry name" value="Glutamate_5-kinase_CS"/>
</dbReference>
<dbReference type="OrthoDB" id="9804434at2"/>
<dbReference type="PROSITE" id="PS00902">
    <property type="entry name" value="GLUTAMATE_5_KINASE"/>
    <property type="match status" value="1"/>
</dbReference>
<dbReference type="PANTHER" id="PTHR43654:SF1">
    <property type="entry name" value="ISOPENTENYL PHOSPHATE KINASE"/>
    <property type="match status" value="1"/>
</dbReference>
<comment type="catalytic activity">
    <reaction evidence="1">
        <text>L-glutamate + ATP = L-glutamyl 5-phosphate + ADP</text>
        <dbReference type="Rhea" id="RHEA:14877"/>
        <dbReference type="ChEBI" id="CHEBI:29985"/>
        <dbReference type="ChEBI" id="CHEBI:30616"/>
        <dbReference type="ChEBI" id="CHEBI:58274"/>
        <dbReference type="ChEBI" id="CHEBI:456216"/>
        <dbReference type="EC" id="2.7.2.11"/>
    </reaction>
</comment>
<feature type="binding site" evidence="1">
    <location>
        <position position="176"/>
    </location>
    <ligand>
        <name>substrate</name>
    </ligand>
</feature>
<dbReference type="CDD" id="cd21157">
    <property type="entry name" value="PUA_G5K"/>
    <property type="match status" value="1"/>
</dbReference>
<feature type="binding site" evidence="1">
    <location>
        <position position="164"/>
    </location>
    <ligand>
        <name>substrate</name>
    </ligand>
</feature>
<dbReference type="PANTHER" id="PTHR43654">
    <property type="entry name" value="GLUTAMATE 5-KINASE"/>
    <property type="match status" value="1"/>
</dbReference>
<dbReference type="SUPFAM" id="SSF53633">
    <property type="entry name" value="Carbamate kinase-like"/>
    <property type="match status" value="1"/>
</dbReference>
<keyword evidence="1 2" id="KW-0418">Kinase</keyword>
<dbReference type="SUPFAM" id="SSF88697">
    <property type="entry name" value="PUA domain-like"/>
    <property type="match status" value="1"/>
</dbReference>
<dbReference type="HAMAP" id="MF_00456">
    <property type="entry name" value="ProB"/>
    <property type="match status" value="1"/>
</dbReference>
<reference evidence="2 3" key="1">
    <citation type="submission" date="2020-08" db="EMBL/GenBank/DDBJ databases">
        <title>Sequencing the genomes of 1000 actinobacteria strains.</title>
        <authorList>
            <person name="Klenk H.-P."/>
        </authorList>
    </citation>
    <scope>NUCLEOTIDE SEQUENCE [LARGE SCALE GENOMIC DNA]</scope>
    <source>
        <strain evidence="2 3">DSM 19079</strain>
    </source>
</reference>
<dbReference type="PIRSF" id="PIRSF000729">
    <property type="entry name" value="GK"/>
    <property type="match status" value="1"/>
</dbReference>
<dbReference type="NCBIfam" id="TIGR01027">
    <property type="entry name" value="proB"/>
    <property type="match status" value="1"/>
</dbReference>
<comment type="caution">
    <text evidence="2">The sequence shown here is derived from an EMBL/GenBank/DDBJ whole genome shotgun (WGS) entry which is preliminary data.</text>
</comment>
<protein>
    <recommendedName>
        <fullName evidence="1">Glutamate 5-kinase</fullName>
        <ecNumber evidence="1">2.7.2.11</ecNumber>
    </recommendedName>
    <alternativeName>
        <fullName evidence="1">Gamma-glutamyl kinase</fullName>
        <shortName evidence="1">GK</shortName>
    </alternativeName>
</protein>
<proteinExistence type="inferred from homology"/>
<dbReference type="RefSeq" id="WP_135027893.1">
    <property type="nucleotide sequence ID" value="NZ_BMLA01000001.1"/>
</dbReference>
<dbReference type="InterPro" id="IPR005715">
    <property type="entry name" value="Glu_5kinase/COase_Synthase"/>
</dbReference>
<dbReference type="Gene3D" id="2.30.130.10">
    <property type="entry name" value="PUA domain"/>
    <property type="match status" value="1"/>
</dbReference>
<dbReference type="GO" id="GO:0004349">
    <property type="term" value="F:glutamate 5-kinase activity"/>
    <property type="evidence" value="ECO:0007669"/>
    <property type="project" value="UniProtKB-UniRule"/>
</dbReference>
<dbReference type="InterPro" id="IPR002478">
    <property type="entry name" value="PUA"/>
</dbReference>
<organism evidence="2 3">
    <name type="scientific">Micrococcus flavus</name>
    <dbReference type="NCBI Taxonomy" id="384602"/>
    <lineage>
        <taxon>Bacteria</taxon>
        <taxon>Bacillati</taxon>
        <taxon>Actinomycetota</taxon>
        <taxon>Actinomycetes</taxon>
        <taxon>Micrococcales</taxon>
        <taxon>Micrococcaceae</taxon>
        <taxon>Micrococcus</taxon>
    </lineage>
</organism>
<dbReference type="GO" id="GO:0005829">
    <property type="term" value="C:cytosol"/>
    <property type="evidence" value="ECO:0007669"/>
    <property type="project" value="TreeGrafter"/>
</dbReference>
<feature type="binding site" evidence="1">
    <location>
        <begin position="238"/>
        <end position="244"/>
    </location>
    <ligand>
        <name>ATP</name>
        <dbReference type="ChEBI" id="CHEBI:30616"/>
    </ligand>
</feature>
<dbReference type="GO" id="GO:0055129">
    <property type="term" value="P:L-proline biosynthetic process"/>
    <property type="evidence" value="ECO:0007669"/>
    <property type="project" value="UniProtKB-UniRule"/>
</dbReference>
<comment type="similarity">
    <text evidence="1">Belongs to the glutamate 5-kinase family.</text>
</comment>
<keyword evidence="1" id="KW-0028">Amino-acid biosynthesis</keyword>
<comment type="function">
    <text evidence="1">Catalyzes the transfer of a phosphate group to glutamate to form L-glutamate 5-phosphate.</text>
</comment>
<dbReference type="InterPro" id="IPR036393">
    <property type="entry name" value="AceGlu_kinase-like_sf"/>
</dbReference>
<gene>
    <name evidence="1" type="primary">proB</name>
    <name evidence="2" type="ORF">BJ976_001194</name>
</gene>
<dbReference type="GO" id="GO:0003723">
    <property type="term" value="F:RNA binding"/>
    <property type="evidence" value="ECO:0007669"/>
    <property type="project" value="InterPro"/>
</dbReference>
<dbReference type="PROSITE" id="PS50890">
    <property type="entry name" value="PUA"/>
    <property type="match status" value="1"/>
</dbReference>
<dbReference type="InterPro" id="IPR041739">
    <property type="entry name" value="G5K_ProB"/>
</dbReference>
<keyword evidence="1" id="KW-0963">Cytoplasm</keyword>
<dbReference type="InterPro" id="IPR011529">
    <property type="entry name" value="Glu_5kinase"/>
</dbReference>
<dbReference type="InterPro" id="IPR001048">
    <property type="entry name" value="Asp/Glu/Uridylate_kinase"/>
</dbReference>
<evidence type="ECO:0000313" key="2">
    <source>
        <dbReference type="EMBL" id="MBB4882843.1"/>
    </source>
</evidence>
<dbReference type="EC" id="2.7.2.11" evidence="1"/>
<dbReference type="Pfam" id="PF01472">
    <property type="entry name" value="PUA"/>
    <property type="match status" value="1"/>
</dbReference>
<keyword evidence="1" id="KW-0067">ATP-binding</keyword>
<feature type="binding site" evidence="1">
    <location>
        <begin position="196"/>
        <end position="197"/>
    </location>
    <ligand>
        <name>ATP</name>
        <dbReference type="ChEBI" id="CHEBI:30616"/>
    </ligand>
</feature>
<dbReference type="AlphaFoldDB" id="A0A4Y8X4K1"/>
<evidence type="ECO:0000256" key="1">
    <source>
        <dbReference type="HAMAP-Rule" id="MF_00456"/>
    </source>
</evidence>
<keyword evidence="1" id="KW-0547">Nucleotide-binding</keyword>
<keyword evidence="3" id="KW-1185">Reference proteome</keyword>
<feature type="binding site" evidence="1">
    <location>
        <position position="38"/>
    </location>
    <ligand>
        <name>ATP</name>
        <dbReference type="ChEBI" id="CHEBI:30616"/>
    </ligand>
</feature>
<feature type="binding site" evidence="1">
    <location>
        <position position="77"/>
    </location>
    <ligand>
        <name>substrate</name>
    </ligand>
</feature>
<evidence type="ECO:0000313" key="3">
    <source>
        <dbReference type="Proteomes" id="UP000560081"/>
    </source>
</evidence>
<comment type="pathway">
    <text evidence="1">Amino-acid biosynthesis; L-proline biosynthesis; L-glutamate 5-semialdehyde from L-glutamate: step 1/2.</text>
</comment>
<dbReference type="GO" id="GO:0005524">
    <property type="term" value="F:ATP binding"/>
    <property type="evidence" value="ECO:0007669"/>
    <property type="project" value="UniProtKB-KW"/>
</dbReference>
<dbReference type="FunFam" id="3.40.1160.10:FF:000018">
    <property type="entry name" value="Glutamate 5-kinase"/>
    <property type="match status" value="1"/>
</dbReference>
<name>A0A4Y8X4K1_9MICC</name>
<keyword evidence="1 2" id="KW-0808">Transferase</keyword>
<dbReference type="InterPro" id="IPR015947">
    <property type="entry name" value="PUA-like_sf"/>
</dbReference>
<dbReference type="Proteomes" id="UP000560081">
    <property type="component" value="Unassembled WGS sequence"/>
</dbReference>
<sequence>MAERRTTVFRYSGAAGDPRANPVVGREDLTDARRVVIKIGSSSLTGPHGLRTEEIDALVDLVAGLRSRGTQVVLVSSGAIAAGFPALGLSRRPKDTATQQASAAVGQNRLISYYSQSFARYDTTVAQVLLTAEELMRRGQYINAHRALARLLTLDVMPIVNENDAVATREIRFGDNDRLAALTANLVKADLLVLLSDVDALYTGHPSLPDSRRIRTVSSDEDLAGVDVRTPGSAGVGTGGMVTKVDAAGIAATTGIPTLLTSAGRAADAFAGEDVGTWFSAAGRRRSARAAWLGLTARVRGRLTIDDGAVAGAIDRGRSLLAAGITGAVGDFTAGDVVEIADASGRVLARGLAAYSSSQLPVMLGRTTSELKADLGEGYDGVVVHADDWVRLAPTHSAFL</sequence>
<dbReference type="CDD" id="cd04242">
    <property type="entry name" value="AAK_G5K_ProB"/>
    <property type="match status" value="1"/>
</dbReference>